<dbReference type="InterPro" id="IPR002656">
    <property type="entry name" value="Acyl_transf_3_dom"/>
</dbReference>
<feature type="transmembrane region" description="Helical" evidence="1">
    <location>
        <begin position="336"/>
        <end position="354"/>
    </location>
</feature>
<sequence length="369" mass="39859">MRVVTSLDGLRGLAVAGVLLFHTGHLPGGFLGVDLFFALSGYLITAQLLRTPDLTLTEFWERRIRRLFPALLVLLTVTVLLVWAFGSERLRRTTLTDGPWAQASLVNWHLLAESAGYWDRFGEPRVFAHLWSIAVEEQFYLGWPVAVLIAGRRRTGWVAATGAVVSLLVAVALVDPADPSRVYTGTDTRAFALLLGALAAAVPVPARTPAAVPSALLAAGIGAAWLLTDDAGDPAGLFLYSLAASALIALCVHDERTPVARALSWRPLRWAGGISYGLYLWHWPVIVLLPPDRAGLDGWAWTAVVTSVSVGAAMLSKHLVEEPVRFRARWARGRTGAAVLAAAMLVPAALWWLVPEPAPARVDVTDLPR</sequence>
<protein>
    <submittedName>
        <fullName evidence="3">Peptidoglycan/LPS O-acetylase OafA/YrhL</fullName>
    </submittedName>
</protein>
<dbReference type="GO" id="GO:0016020">
    <property type="term" value="C:membrane"/>
    <property type="evidence" value="ECO:0007669"/>
    <property type="project" value="TreeGrafter"/>
</dbReference>
<feature type="transmembrane region" description="Helical" evidence="1">
    <location>
        <begin position="28"/>
        <end position="46"/>
    </location>
</feature>
<feature type="transmembrane region" description="Helical" evidence="1">
    <location>
        <begin position="67"/>
        <end position="86"/>
    </location>
</feature>
<keyword evidence="1" id="KW-0472">Membrane</keyword>
<evidence type="ECO:0000313" key="4">
    <source>
        <dbReference type="Proteomes" id="UP001183629"/>
    </source>
</evidence>
<reference evidence="3 4" key="1">
    <citation type="submission" date="2023-07" db="EMBL/GenBank/DDBJ databases">
        <title>Sequencing the genomes of 1000 actinobacteria strains.</title>
        <authorList>
            <person name="Klenk H.-P."/>
        </authorList>
    </citation>
    <scope>NUCLEOTIDE SEQUENCE [LARGE SCALE GENOMIC DNA]</scope>
    <source>
        <strain evidence="3 4">DSM 44711</strain>
    </source>
</reference>
<feature type="domain" description="Acyltransferase 3" evidence="2">
    <location>
        <begin position="5"/>
        <end position="315"/>
    </location>
</feature>
<proteinExistence type="predicted"/>
<dbReference type="EMBL" id="JAVDYC010000001">
    <property type="protein sequence ID" value="MDR7321127.1"/>
    <property type="molecule type" value="Genomic_DNA"/>
</dbReference>
<organism evidence="3 4">
    <name type="scientific">Catenuloplanes niger</name>
    <dbReference type="NCBI Taxonomy" id="587534"/>
    <lineage>
        <taxon>Bacteria</taxon>
        <taxon>Bacillati</taxon>
        <taxon>Actinomycetota</taxon>
        <taxon>Actinomycetes</taxon>
        <taxon>Micromonosporales</taxon>
        <taxon>Micromonosporaceae</taxon>
        <taxon>Catenuloplanes</taxon>
    </lineage>
</organism>
<evidence type="ECO:0000256" key="1">
    <source>
        <dbReference type="SAM" id="Phobius"/>
    </source>
</evidence>
<keyword evidence="4" id="KW-1185">Reference proteome</keyword>
<dbReference type="InterPro" id="IPR050879">
    <property type="entry name" value="Acyltransferase_3"/>
</dbReference>
<dbReference type="GO" id="GO:0009103">
    <property type="term" value="P:lipopolysaccharide biosynthetic process"/>
    <property type="evidence" value="ECO:0007669"/>
    <property type="project" value="TreeGrafter"/>
</dbReference>
<feature type="transmembrane region" description="Helical" evidence="1">
    <location>
        <begin position="211"/>
        <end position="228"/>
    </location>
</feature>
<feature type="transmembrane region" description="Helical" evidence="1">
    <location>
        <begin position="298"/>
        <end position="315"/>
    </location>
</feature>
<feature type="transmembrane region" description="Helical" evidence="1">
    <location>
        <begin position="234"/>
        <end position="252"/>
    </location>
</feature>
<dbReference type="Pfam" id="PF01757">
    <property type="entry name" value="Acyl_transf_3"/>
    <property type="match status" value="1"/>
</dbReference>
<dbReference type="AlphaFoldDB" id="A0AAE3ZJP2"/>
<evidence type="ECO:0000313" key="3">
    <source>
        <dbReference type="EMBL" id="MDR7321127.1"/>
    </source>
</evidence>
<dbReference type="PANTHER" id="PTHR23028:SF53">
    <property type="entry name" value="ACYL_TRANSF_3 DOMAIN-CONTAINING PROTEIN"/>
    <property type="match status" value="1"/>
</dbReference>
<feature type="transmembrane region" description="Helical" evidence="1">
    <location>
        <begin position="186"/>
        <end position="204"/>
    </location>
</feature>
<feature type="transmembrane region" description="Helical" evidence="1">
    <location>
        <begin position="126"/>
        <end position="149"/>
    </location>
</feature>
<dbReference type="PANTHER" id="PTHR23028">
    <property type="entry name" value="ACETYLTRANSFERASE"/>
    <property type="match status" value="1"/>
</dbReference>
<feature type="transmembrane region" description="Helical" evidence="1">
    <location>
        <begin position="156"/>
        <end position="174"/>
    </location>
</feature>
<keyword evidence="1" id="KW-0812">Transmembrane</keyword>
<dbReference type="GO" id="GO:0016747">
    <property type="term" value="F:acyltransferase activity, transferring groups other than amino-acyl groups"/>
    <property type="evidence" value="ECO:0007669"/>
    <property type="project" value="InterPro"/>
</dbReference>
<evidence type="ECO:0000259" key="2">
    <source>
        <dbReference type="Pfam" id="PF01757"/>
    </source>
</evidence>
<keyword evidence="1" id="KW-1133">Transmembrane helix</keyword>
<comment type="caution">
    <text evidence="3">The sequence shown here is derived from an EMBL/GenBank/DDBJ whole genome shotgun (WGS) entry which is preliminary data.</text>
</comment>
<name>A0AAE3ZJP2_9ACTN</name>
<accession>A0AAE3ZJP2</accession>
<dbReference type="RefSeq" id="WP_310409907.1">
    <property type="nucleotide sequence ID" value="NZ_JAVDYC010000001.1"/>
</dbReference>
<gene>
    <name evidence="3" type="ORF">J2S44_001377</name>
</gene>
<feature type="transmembrane region" description="Helical" evidence="1">
    <location>
        <begin position="268"/>
        <end position="286"/>
    </location>
</feature>
<dbReference type="Proteomes" id="UP001183629">
    <property type="component" value="Unassembled WGS sequence"/>
</dbReference>